<dbReference type="EMBL" id="JASGBQ010000014">
    <property type="protein sequence ID" value="MDI9242509.1"/>
    <property type="molecule type" value="Genomic_DNA"/>
</dbReference>
<accession>A0AAP4BDT4</accession>
<evidence type="ECO:0000256" key="2">
    <source>
        <dbReference type="SAM" id="SignalP"/>
    </source>
</evidence>
<name>A0AAP4BDT4_9FIRM</name>
<sequence>MKKLGVLVLIALLSLNLIGCGGKNAKEEPQTEAAVEEKEEQKKEAQETKGKETQKVETQTEEPKEVETTEAEVADKEEAVLLDTENVKITYASSMICNWDIENEFSFYFDVENRMEKELTITATEFVLDGYTIWSGYLSFAAEASSTTNDFIGYADHDYQGEPEYNEWLKQESEKGVRELNITLAVTDEDGNQIEEPLSVIIDVKNGTVIK</sequence>
<keyword evidence="4" id="KW-1185">Reference proteome</keyword>
<evidence type="ECO:0000256" key="1">
    <source>
        <dbReference type="SAM" id="MobiDB-lite"/>
    </source>
</evidence>
<reference evidence="3 4" key="1">
    <citation type="submission" date="2023-05" db="EMBL/GenBank/DDBJ databases">
        <title>[ruminococcus] sp. nov., isolated from a pig farm feces dump.</title>
        <authorList>
            <person name="Chang Y.-H."/>
        </authorList>
    </citation>
    <scope>NUCLEOTIDE SEQUENCE [LARGE SCALE GENOMIC DNA]</scope>
    <source>
        <strain evidence="3 4">YH-rum2234</strain>
    </source>
</reference>
<gene>
    <name evidence="3" type="ORF">QJ036_08520</name>
</gene>
<comment type="caution">
    <text evidence="3">The sequence shown here is derived from an EMBL/GenBank/DDBJ whole genome shotgun (WGS) entry which is preliminary data.</text>
</comment>
<feature type="region of interest" description="Disordered" evidence="1">
    <location>
        <begin position="22"/>
        <end position="72"/>
    </location>
</feature>
<feature type="signal peptide" evidence="2">
    <location>
        <begin position="1"/>
        <end position="25"/>
    </location>
</feature>
<dbReference type="Proteomes" id="UP001300383">
    <property type="component" value="Unassembled WGS sequence"/>
</dbReference>
<organism evidence="3 4">
    <name type="scientific">Fusibacillus kribbianus</name>
    <dbReference type="NCBI Taxonomy" id="3044208"/>
    <lineage>
        <taxon>Bacteria</taxon>
        <taxon>Bacillati</taxon>
        <taxon>Bacillota</taxon>
        <taxon>Clostridia</taxon>
        <taxon>Lachnospirales</taxon>
        <taxon>Lachnospiraceae</taxon>
        <taxon>Fusibacillus</taxon>
    </lineage>
</organism>
<protein>
    <recommendedName>
        <fullName evidence="5">DUF5067 domain-containing protein</fullName>
    </recommendedName>
</protein>
<evidence type="ECO:0000313" key="3">
    <source>
        <dbReference type="EMBL" id="MDI9242509.1"/>
    </source>
</evidence>
<proteinExistence type="predicted"/>
<feature type="compositionally biased region" description="Basic and acidic residues" evidence="1">
    <location>
        <begin position="24"/>
        <end position="55"/>
    </location>
</feature>
<dbReference type="RefSeq" id="WP_283230957.1">
    <property type="nucleotide sequence ID" value="NZ_JASGBQ010000014.1"/>
</dbReference>
<dbReference type="AlphaFoldDB" id="A0AAP4BDT4"/>
<keyword evidence="2" id="KW-0732">Signal</keyword>
<feature type="chain" id="PRO_5042896441" description="DUF5067 domain-containing protein" evidence="2">
    <location>
        <begin position="26"/>
        <end position="211"/>
    </location>
</feature>
<evidence type="ECO:0000313" key="4">
    <source>
        <dbReference type="Proteomes" id="UP001300383"/>
    </source>
</evidence>
<evidence type="ECO:0008006" key="5">
    <source>
        <dbReference type="Google" id="ProtNLM"/>
    </source>
</evidence>
<feature type="compositionally biased region" description="Basic and acidic residues" evidence="1">
    <location>
        <begin position="61"/>
        <end position="72"/>
    </location>
</feature>